<comment type="caution">
    <text evidence="1">The sequence shown here is derived from an EMBL/GenBank/DDBJ whole genome shotgun (WGS) entry which is preliminary data.</text>
</comment>
<keyword evidence="2" id="KW-1185">Reference proteome</keyword>
<dbReference type="Proteomes" id="UP001152747">
    <property type="component" value="Unassembled WGS sequence"/>
</dbReference>
<proteinExistence type="predicted"/>
<evidence type="ECO:0000313" key="2">
    <source>
        <dbReference type="Proteomes" id="UP001152747"/>
    </source>
</evidence>
<evidence type="ECO:0008006" key="3">
    <source>
        <dbReference type="Google" id="ProtNLM"/>
    </source>
</evidence>
<dbReference type="EMBL" id="CANHGI010000001">
    <property type="protein sequence ID" value="CAI5440416.1"/>
    <property type="molecule type" value="Genomic_DNA"/>
</dbReference>
<gene>
    <name evidence="1" type="ORF">CAMP_LOCUS3053</name>
</gene>
<name>A0A9P1I8V9_9PELO</name>
<protein>
    <recommendedName>
        <fullName evidence="3">F-box domain-containing protein</fullName>
    </recommendedName>
</protein>
<evidence type="ECO:0000313" key="1">
    <source>
        <dbReference type="EMBL" id="CAI5440416.1"/>
    </source>
</evidence>
<organism evidence="1 2">
    <name type="scientific">Caenorhabditis angaria</name>
    <dbReference type="NCBI Taxonomy" id="860376"/>
    <lineage>
        <taxon>Eukaryota</taxon>
        <taxon>Metazoa</taxon>
        <taxon>Ecdysozoa</taxon>
        <taxon>Nematoda</taxon>
        <taxon>Chromadorea</taxon>
        <taxon>Rhabditida</taxon>
        <taxon>Rhabditina</taxon>
        <taxon>Rhabditomorpha</taxon>
        <taxon>Rhabditoidea</taxon>
        <taxon>Rhabditidae</taxon>
        <taxon>Peloderinae</taxon>
        <taxon>Caenorhabditis</taxon>
    </lineage>
</organism>
<reference evidence="1" key="1">
    <citation type="submission" date="2022-11" db="EMBL/GenBank/DDBJ databases">
        <authorList>
            <person name="Kikuchi T."/>
        </authorList>
    </citation>
    <scope>NUCLEOTIDE SEQUENCE</scope>
    <source>
        <strain evidence="1">PS1010</strain>
    </source>
</reference>
<sequence>MEESFQKLAINSENEKTGWSNLPIEMKIEVLYYLETSEKIKFSKNSPKCLEEVRKTKGFVKEIKIFWGERDSRIDIKYWDDYLMSVGFEMLSDDSTRIFYRDATNIYHENPLVERRMADLALRCFRSFMSRSENIEDFELDMIDSFPIDRFCINNWKMLKSFKIRSDSDSRNFSLDRLFEVGFISQEKLLSIEKLNFDNILIREEKLLQIKSKEMRLTNMDAELLRKFMNAWKEIRRIRKYTEIDRKFEKLEFVIREEDEEIRENVWNIVFNEAQIIGNHKRFSNICAIIEIDQYNIANIRMAHNLLTIQKAPSYRTAHRDSTNTT</sequence>
<dbReference type="AlphaFoldDB" id="A0A9P1I8V9"/>
<accession>A0A9P1I8V9</accession>